<proteinExistence type="predicted"/>
<dbReference type="GO" id="GO:0003676">
    <property type="term" value="F:nucleic acid binding"/>
    <property type="evidence" value="ECO:0007669"/>
    <property type="project" value="InterPro"/>
</dbReference>
<reference evidence="2 3" key="1">
    <citation type="journal article" date="2019" name="Genome Biol. Evol.">
        <title>Insights into the evolution of the New World diploid cottons (Gossypium, subgenus Houzingenia) based on genome sequencing.</title>
        <authorList>
            <person name="Grover C.E."/>
            <person name="Arick M.A. 2nd"/>
            <person name="Thrash A."/>
            <person name="Conover J.L."/>
            <person name="Sanders W.S."/>
            <person name="Peterson D.G."/>
            <person name="Frelichowski J.E."/>
            <person name="Scheffler J.A."/>
            <person name="Scheffler B.E."/>
            <person name="Wendel J.F."/>
        </authorList>
    </citation>
    <scope>NUCLEOTIDE SEQUENCE [LARGE SCALE GENOMIC DNA]</scope>
    <source>
        <strain evidence="2">57</strain>
        <tissue evidence="2">Leaf</tissue>
    </source>
</reference>
<organism evidence="2 3">
    <name type="scientific">Gossypium klotzschianum</name>
    <dbReference type="NCBI Taxonomy" id="34286"/>
    <lineage>
        <taxon>Eukaryota</taxon>
        <taxon>Viridiplantae</taxon>
        <taxon>Streptophyta</taxon>
        <taxon>Embryophyta</taxon>
        <taxon>Tracheophyta</taxon>
        <taxon>Spermatophyta</taxon>
        <taxon>Magnoliopsida</taxon>
        <taxon>eudicotyledons</taxon>
        <taxon>Gunneridae</taxon>
        <taxon>Pentapetalae</taxon>
        <taxon>rosids</taxon>
        <taxon>malvids</taxon>
        <taxon>Malvales</taxon>
        <taxon>Malvaceae</taxon>
        <taxon>Malvoideae</taxon>
        <taxon>Gossypium</taxon>
    </lineage>
</organism>
<dbReference type="AlphaFoldDB" id="A0A7J8U573"/>
<evidence type="ECO:0000313" key="2">
    <source>
        <dbReference type="EMBL" id="MBA0645520.1"/>
    </source>
</evidence>
<sequence>MGECLAWENGICQLKVENGNAFLIETIVEGRAADGQIMELCGINQMMCRGWKVCFHHVPRTHNVVADYMTKVMATKFTEIQVFVVPPHFVRDLVQADYFRFTRTKELIH</sequence>
<dbReference type="Proteomes" id="UP000593573">
    <property type="component" value="Unassembled WGS sequence"/>
</dbReference>
<dbReference type="InterPro" id="IPR002156">
    <property type="entry name" value="RNaseH_domain"/>
</dbReference>
<dbReference type="GO" id="GO:0004523">
    <property type="term" value="F:RNA-DNA hybrid ribonuclease activity"/>
    <property type="evidence" value="ECO:0007669"/>
    <property type="project" value="InterPro"/>
</dbReference>
<evidence type="ECO:0000313" key="3">
    <source>
        <dbReference type="Proteomes" id="UP000593573"/>
    </source>
</evidence>
<accession>A0A7J8U573</accession>
<dbReference type="EMBL" id="JABFAB010000004">
    <property type="protein sequence ID" value="MBA0645520.1"/>
    <property type="molecule type" value="Genomic_DNA"/>
</dbReference>
<dbReference type="Pfam" id="PF13456">
    <property type="entry name" value="RVT_3"/>
    <property type="match status" value="1"/>
</dbReference>
<evidence type="ECO:0000259" key="1">
    <source>
        <dbReference type="Pfam" id="PF13456"/>
    </source>
</evidence>
<protein>
    <recommendedName>
        <fullName evidence="1">RNase H type-1 domain-containing protein</fullName>
    </recommendedName>
</protein>
<comment type="caution">
    <text evidence="2">The sequence shown here is derived from an EMBL/GenBank/DDBJ whole genome shotgun (WGS) entry which is preliminary data.</text>
</comment>
<gene>
    <name evidence="2" type="ORF">Goklo_013611</name>
</gene>
<feature type="domain" description="RNase H type-1" evidence="1">
    <location>
        <begin position="5"/>
        <end position="71"/>
    </location>
</feature>
<name>A0A7J8U573_9ROSI</name>
<keyword evidence="3" id="KW-1185">Reference proteome</keyword>
<dbReference type="OrthoDB" id="1751754at2759"/>